<organism evidence="6 7">
    <name type="scientific">Aquincola tertiaricarbonis</name>
    <dbReference type="NCBI Taxonomy" id="391953"/>
    <lineage>
        <taxon>Bacteria</taxon>
        <taxon>Pseudomonadati</taxon>
        <taxon>Pseudomonadota</taxon>
        <taxon>Betaproteobacteria</taxon>
        <taxon>Burkholderiales</taxon>
        <taxon>Sphaerotilaceae</taxon>
        <taxon>Aquincola</taxon>
    </lineage>
</organism>
<accession>A0ABY4SC38</accession>
<dbReference type="RefSeq" id="WP_250197885.1">
    <property type="nucleotide sequence ID" value="NZ_CP097636.1"/>
</dbReference>
<dbReference type="InterPro" id="IPR009056">
    <property type="entry name" value="Cyt_c-like_dom"/>
</dbReference>
<dbReference type="PIRSF" id="PIRSF000018">
    <property type="entry name" value="Mb_ADH_cyt_c"/>
    <property type="match status" value="1"/>
</dbReference>
<keyword evidence="1 4" id="KW-0349">Heme</keyword>
<name>A0ABY4SC38_AQUTE</name>
<dbReference type="InterPro" id="IPR036909">
    <property type="entry name" value="Cyt_c-like_dom_sf"/>
</dbReference>
<protein>
    <submittedName>
        <fullName evidence="6">Cytochrome c</fullName>
    </submittedName>
</protein>
<dbReference type="Gene3D" id="1.10.760.10">
    <property type="entry name" value="Cytochrome c-like domain"/>
    <property type="match status" value="2"/>
</dbReference>
<dbReference type="Proteomes" id="UP001056201">
    <property type="component" value="Chromosome 2"/>
</dbReference>
<feature type="domain" description="Cytochrome c" evidence="5">
    <location>
        <begin position="56"/>
        <end position="159"/>
    </location>
</feature>
<dbReference type="InterPro" id="IPR014353">
    <property type="entry name" value="Membr-bd_ADH_cyt_c"/>
</dbReference>
<dbReference type="InterPro" id="IPR051459">
    <property type="entry name" value="Cytochrome_c-type_DH"/>
</dbReference>
<evidence type="ECO:0000313" key="7">
    <source>
        <dbReference type="Proteomes" id="UP001056201"/>
    </source>
</evidence>
<evidence type="ECO:0000256" key="2">
    <source>
        <dbReference type="ARBA" id="ARBA00022723"/>
    </source>
</evidence>
<evidence type="ECO:0000313" key="6">
    <source>
        <dbReference type="EMBL" id="URI09662.1"/>
    </source>
</evidence>
<dbReference type="PANTHER" id="PTHR35008">
    <property type="entry name" value="BLL4482 PROTEIN-RELATED"/>
    <property type="match status" value="1"/>
</dbReference>
<dbReference type="SUPFAM" id="SSF46626">
    <property type="entry name" value="Cytochrome c"/>
    <property type="match status" value="3"/>
</dbReference>
<evidence type="ECO:0000256" key="4">
    <source>
        <dbReference type="PROSITE-ProRule" id="PRU00433"/>
    </source>
</evidence>
<proteinExistence type="predicted"/>
<reference evidence="6" key="1">
    <citation type="submission" date="2022-05" db="EMBL/GenBank/DDBJ databases">
        <title>An RpoN-dependent PEP-CTERM gene is involved in floc formation of an Aquincola tertiaricarbonis strain.</title>
        <authorList>
            <person name="Qiu D."/>
            <person name="Xia M."/>
        </authorList>
    </citation>
    <scope>NUCLEOTIDE SEQUENCE</scope>
    <source>
        <strain evidence="6">RN12</strain>
    </source>
</reference>
<sequence>MSAARPPRSRLRQALVGIAGVALLAGAVFGARVLWELRDGRDAARPAAQLPPPTAELVAQGAYLARAGNCMACHTARGGASGAGGAAIPTPFGTVYTSNITPDVGTGIGAWSADDFWLAMHEGRSRDGRLLYPAFPYPNTTHVSRADSDALFAYLRSLPPVAQPARPHELRFPVNTQLALAAWRTLYFRPASFEPDTRQSAEWNRGAYLVQGLGHCNACHATRNVLGATRNTLDLGGGLIPMQNWYAPALNSPQQAGVAEWPQADVVALLQHGVAPQGSVIGPMAEVVLHSTQHLRPDDLNAMATYLRGLPQQPAPLPRREAPPAGADRLARGQALYGTHCASCHGEQGQGAPGIYPRLAGNRTVTMEPPANLVRVVLAGGFPPATAGNPRPYGMPPFATVLTDDEVATLLSYVRSAWGHQAAPLSTFEVNRFRTGSTAGGY</sequence>
<feature type="domain" description="Cytochrome c" evidence="5">
    <location>
        <begin position="201"/>
        <end position="311"/>
    </location>
</feature>
<evidence type="ECO:0000256" key="1">
    <source>
        <dbReference type="ARBA" id="ARBA00022617"/>
    </source>
</evidence>
<dbReference type="PANTHER" id="PTHR35008:SF4">
    <property type="entry name" value="BLL4482 PROTEIN"/>
    <property type="match status" value="1"/>
</dbReference>
<keyword evidence="7" id="KW-1185">Reference proteome</keyword>
<keyword evidence="2 4" id="KW-0479">Metal-binding</keyword>
<keyword evidence="3 4" id="KW-0408">Iron</keyword>
<evidence type="ECO:0000259" key="5">
    <source>
        <dbReference type="PROSITE" id="PS51007"/>
    </source>
</evidence>
<evidence type="ECO:0000256" key="3">
    <source>
        <dbReference type="ARBA" id="ARBA00023004"/>
    </source>
</evidence>
<dbReference type="Pfam" id="PF00034">
    <property type="entry name" value="Cytochrom_C"/>
    <property type="match status" value="2"/>
</dbReference>
<gene>
    <name evidence="6" type="ORF">MW290_29360</name>
</gene>
<feature type="domain" description="Cytochrome c" evidence="5">
    <location>
        <begin position="328"/>
        <end position="418"/>
    </location>
</feature>
<dbReference type="EMBL" id="CP097636">
    <property type="protein sequence ID" value="URI09662.1"/>
    <property type="molecule type" value="Genomic_DNA"/>
</dbReference>
<dbReference type="PROSITE" id="PS51007">
    <property type="entry name" value="CYTC"/>
    <property type="match status" value="3"/>
</dbReference>